<sequence length="308" mass="34128">MNYESAINILSKKLEKINYLQLEKNKKLAEFTSFKVGGPADLLVRPQKIEAAQKLIPLIVQSELPFFILGQGSNLIVSDKGFRGCIIYTGDLDDYIIKGESISAESGIELERISEIALENSLSGLEFASGIPGSLGGALYMNAGAYDGEMKDIITSALFVNPKGELLKLSKKELELDYRSSILQNKSLNYLALKINLKLKKDKKENIKARMDELHQKRWSKQPMELPSAGSIFKRPKGHYTGALIEKAGLKGYQIGGAQVSKKHAGFIVNKGDATAKDIIKLIEKIKKEVYKMSGVQLEVEPRFLGDF</sequence>
<keyword evidence="7 16" id="KW-0285">Flavoprotein</keyword>
<dbReference type="SUPFAM" id="SSF56194">
    <property type="entry name" value="Uridine diphospho-N-Acetylenolpyruvylglucosamine reductase, MurB, C-terminal domain"/>
    <property type="match status" value="1"/>
</dbReference>
<dbReference type="HAMAP" id="MF_00037">
    <property type="entry name" value="MurB"/>
    <property type="match status" value="1"/>
</dbReference>
<keyword evidence="6 16" id="KW-0132">Cell division</keyword>
<dbReference type="EMBL" id="JAJFAT010000003">
    <property type="protein sequence ID" value="MCC3144387.1"/>
    <property type="molecule type" value="Genomic_DNA"/>
</dbReference>
<evidence type="ECO:0000256" key="2">
    <source>
        <dbReference type="ARBA" id="ARBA00003921"/>
    </source>
</evidence>
<reference evidence="18 19" key="1">
    <citation type="submission" date="2021-10" db="EMBL/GenBank/DDBJ databases">
        <authorList>
            <person name="Grouzdev D.S."/>
            <person name="Pantiukh K.S."/>
            <person name="Krutkina M.S."/>
        </authorList>
    </citation>
    <scope>NUCLEOTIDE SEQUENCE [LARGE SCALE GENOMIC DNA]</scope>
    <source>
        <strain evidence="18 19">Z-7514</strain>
    </source>
</reference>
<comment type="cofactor">
    <cofactor evidence="1 16">
        <name>FAD</name>
        <dbReference type="ChEBI" id="CHEBI:57692"/>
    </cofactor>
</comment>
<dbReference type="PANTHER" id="PTHR21071">
    <property type="entry name" value="UDP-N-ACETYLENOLPYRUVOYLGLUCOSAMINE REDUCTASE"/>
    <property type="match status" value="1"/>
</dbReference>
<feature type="active site" description="Proton donor" evidence="16">
    <location>
        <position position="231"/>
    </location>
</feature>
<feature type="domain" description="FAD-binding PCMH-type" evidence="17">
    <location>
        <begin position="36"/>
        <end position="204"/>
    </location>
</feature>
<dbReference type="RefSeq" id="WP_229344122.1">
    <property type="nucleotide sequence ID" value="NZ_JAJFAT010000003.1"/>
</dbReference>
<dbReference type="NCBIfam" id="TIGR00179">
    <property type="entry name" value="murB"/>
    <property type="match status" value="1"/>
</dbReference>
<evidence type="ECO:0000256" key="6">
    <source>
        <dbReference type="ARBA" id="ARBA00022618"/>
    </source>
</evidence>
<evidence type="ECO:0000256" key="10">
    <source>
        <dbReference type="ARBA" id="ARBA00022960"/>
    </source>
</evidence>
<comment type="similarity">
    <text evidence="16">Belongs to the MurB family.</text>
</comment>
<evidence type="ECO:0000256" key="14">
    <source>
        <dbReference type="ARBA" id="ARBA00023316"/>
    </source>
</evidence>
<dbReference type="Gene3D" id="3.30.43.10">
    <property type="entry name" value="Uridine Diphospho-n-acetylenolpyruvylglucosamine Reductase, domain 2"/>
    <property type="match status" value="1"/>
</dbReference>
<feature type="active site" evidence="16">
    <location>
        <position position="179"/>
    </location>
</feature>
<keyword evidence="5 16" id="KW-0963">Cytoplasm</keyword>
<dbReference type="GO" id="GO:0008762">
    <property type="term" value="F:UDP-N-acetylmuramate dehydrogenase activity"/>
    <property type="evidence" value="ECO:0007669"/>
    <property type="project" value="UniProtKB-UniRule"/>
</dbReference>
<dbReference type="GO" id="GO:0009252">
    <property type="term" value="P:peptidoglycan biosynthetic process"/>
    <property type="evidence" value="ECO:0007669"/>
    <property type="project" value="UniProtKB-UniRule"/>
</dbReference>
<comment type="subcellular location">
    <subcellularLocation>
        <location evidence="3 16">Cytoplasm</location>
    </subcellularLocation>
</comment>
<evidence type="ECO:0000313" key="18">
    <source>
        <dbReference type="EMBL" id="MCC3144387.1"/>
    </source>
</evidence>
<evidence type="ECO:0000256" key="1">
    <source>
        <dbReference type="ARBA" id="ARBA00001974"/>
    </source>
</evidence>
<dbReference type="SUPFAM" id="SSF56176">
    <property type="entry name" value="FAD-binding/transporter-associated domain-like"/>
    <property type="match status" value="1"/>
</dbReference>
<evidence type="ECO:0000256" key="12">
    <source>
        <dbReference type="ARBA" id="ARBA00023002"/>
    </source>
</evidence>
<dbReference type="NCBIfam" id="NF010480">
    <property type="entry name" value="PRK13905.1"/>
    <property type="match status" value="1"/>
</dbReference>
<dbReference type="PANTHER" id="PTHR21071:SF4">
    <property type="entry name" value="UDP-N-ACETYLENOLPYRUVOYLGLUCOSAMINE REDUCTASE"/>
    <property type="match status" value="1"/>
</dbReference>
<evidence type="ECO:0000313" key="19">
    <source>
        <dbReference type="Proteomes" id="UP001199296"/>
    </source>
</evidence>
<comment type="pathway">
    <text evidence="4 16">Cell wall biogenesis; peptidoglycan biosynthesis.</text>
</comment>
<keyword evidence="10 16" id="KW-0133">Cell shape</keyword>
<dbReference type="EC" id="1.3.1.98" evidence="16"/>
<keyword evidence="9 16" id="KW-0521">NADP</keyword>
<evidence type="ECO:0000256" key="9">
    <source>
        <dbReference type="ARBA" id="ARBA00022857"/>
    </source>
</evidence>
<evidence type="ECO:0000256" key="11">
    <source>
        <dbReference type="ARBA" id="ARBA00022984"/>
    </source>
</evidence>
<dbReference type="AlphaFoldDB" id="A0AAW4WTH1"/>
<dbReference type="InterPro" id="IPR016166">
    <property type="entry name" value="FAD-bd_PCMH"/>
</dbReference>
<accession>A0AAW4WTH1</accession>
<dbReference type="GO" id="GO:0005829">
    <property type="term" value="C:cytosol"/>
    <property type="evidence" value="ECO:0007669"/>
    <property type="project" value="TreeGrafter"/>
</dbReference>
<comment type="catalytic activity">
    <reaction evidence="15 16">
        <text>UDP-N-acetyl-alpha-D-muramate + NADP(+) = UDP-N-acetyl-3-O-(1-carboxyvinyl)-alpha-D-glucosamine + NADPH + H(+)</text>
        <dbReference type="Rhea" id="RHEA:12248"/>
        <dbReference type="ChEBI" id="CHEBI:15378"/>
        <dbReference type="ChEBI" id="CHEBI:57783"/>
        <dbReference type="ChEBI" id="CHEBI:58349"/>
        <dbReference type="ChEBI" id="CHEBI:68483"/>
        <dbReference type="ChEBI" id="CHEBI:70757"/>
        <dbReference type="EC" id="1.3.1.98"/>
    </reaction>
</comment>
<dbReference type="GO" id="GO:0071555">
    <property type="term" value="P:cell wall organization"/>
    <property type="evidence" value="ECO:0007669"/>
    <property type="project" value="UniProtKB-KW"/>
</dbReference>
<name>A0AAW4WTH1_9FIRM</name>
<evidence type="ECO:0000256" key="8">
    <source>
        <dbReference type="ARBA" id="ARBA00022827"/>
    </source>
</evidence>
<keyword evidence="11 16" id="KW-0573">Peptidoglycan synthesis</keyword>
<gene>
    <name evidence="16 18" type="primary">murB</name>
    <name evidence="18" type="ORF">LJ207_03515</name>
</gene>
<evidence type="ECO:0000256" key="3">
    <source>
        <dbReference type="ARBA" id="ARBA00004496"/>
    </source>
</evidence>
<evidence type="ECO:0000256" key="5">
    <source>
        <dbReference type="ARBA" id="ARBA00022490"/>
    </source>
</evidence>
<evidence type="ECO:0000256" key="15">
    <source>
        <dbReference type="ARBA" id="ARBA00048914"/>
    </source>
</evidence>
<evidence type="ECO:0000256" key="7">
    <source>
        <dbReference type="ARBA" id="ARBA00022630"/>
    </source>
</evidence>
<evidence type="ECO:0000259" key="17">
    <source>
        <dbReference type="PROSITE" id="PS51387"/>
    </source>
</evidence>
<comment type="function">
    <text evidence="2 16">Cell wall formation.</text>
</comment>
<evidence type="ECO:0000256" key="4">
    <source>
        <dbReference type="ARBA" id="ARBA00004752"/>
    </source>
</evidence>
<dbReference type="GO" id="GO:0071949">
    <property type="term" value="F:FAD binding"/>
    <property type="evidence" value="ECO:0007669"/>
    <property type="project" value="InterPro"/>
</dbReference>
<protein>
    <recommendedName>
        <fullName evidence="16">UDP-N-acetylenolpyruvoylglucosamine reductase</fullName>
        <ecNumber evidence="16">1.3.1.98</ecNumber>
    </recommendedName>
    <alternativeName>
        <fullName evidence="16">UDP-N-acetylmuramate dehydrogenase</fullName>
    </alternativeName>
</protein>
<keyword evidence="8 16" id="KW-0274">FAD</keyword>
<dbReference type="InterPro" id="IPR016169">
    <property type="entry name" value="FAD-bd_PCMH_sub2"/>
</dbReference>
<keyword evidence="13 16" id="KW-0131">Cell cycle</keyword>
<dbReference type="Gene3D" id="3.90.78.10">
    <property type="entry name" value="UDP-N-acetylenolpyruvoylglucosamine reductase, C-terminal domain"/>
    <property type="match status" value="1"/>
</dbReference>
<dbReference type="InterPro" id="IPR003170">
    <property type="entry name" value="MurB"/>
</dbReference>
<keyword evidence="14 16" id="KW-0961">Cell wall biogenesis/degradation</keyword>
<comment type="caution">
    <text evidence="18">The sequence shown here is derived from an EMBL/GenBank/DDBJ whole genome shotgun (WGS) entry which is preliminary data.</text>
</comment>
<keyword evidence="19" id="KW-1185">Reference proteome</keyword>
<dbReference type="Gene3D" id="3.30.465.10">
    <property type="match status" value="1"/>
</dbReference>
<dbReference type="Pfam" id="PF01565">
    <property type="entry name" value="FAD_binding_4"/>
    <property type="match status" value="1"/>
</dbReference>
<dbReference type="InterPro" id="IPR036318">
    <property type="entry name" value="FAD-bd_PCMH-like_sf"/>
</dbReference>
<dbReference type="Pfam" id="PF02873">
    <property type="entry name" value="MurB_C"/>
    <property type="match status" value="1"/>
</dbReference>
<dbReference type="InterPro" id="IPR036635">
    <property type="entry name" value="MurB_C_sf"/>
</dbReference>
<dbReference type="InterPro" id="IPR016167">
    <property type="entry name" value="FAD-bd_PCMH_sub1"/>
</dbReference>
<dbReference type="InterPro" id="IPR006094">
    <property type="entry name" value="Oxid_FAD_bind_N"/>
</dbReference>
<dbReference type="GO" id="GO:0051301">
    <property type="term" value="P:cell division"/>
    <property type="evidence" value="ECO:0007669"/>
    <property type="project" value="UniProtKB-KW"/>
</dbReference>
<dbReference type="InterPro" id="IPR011601">
    <property type="entry name" value="MurB_C"/>
</dbReference>
<evidence type="ECO:0000256" key="13">
    <source>
        <dbReference type="ARBA" id="ARBA00023306"/>
    </source>
</evidence>
<feature type="active site" evidence="16">
    <location>
        <position position="301"/>
    </location>
</feature>
<proteinExistence type="inferred from homology"/>
<dbReference type="PROSITE" id="PS51387">
    <property type="entry name" value="FAD_PCMH"/>
    <property type="match status" value="1"/>
</dbReference>
<evidence type="ECO:0000256" key="16">
    <source>
        <dbReference type="HAMAP-Rule" id="MF_00037"/>
    </source>
</evidence>
<keyword evidence="12 16" id="KW-0560">Oxidoreductase</keyword>
<dbReference type="GO" id="GO:0008360">
    <property type="term" value="P:regulation of cell shape"/>
    <property type="evidence" value="ECO:0007669"/>
    <property type="project" value="UniProtKB-KW"/>
</dbReference>
<dbReference type="Proteomes" id="UP001199296">
    <property type="component" value="Unassembled WGS sequence"/>
</dbReference>
<organism evidence="18 19">
    <name type="scientific">Halanaerobium polyolivorans</name>
    <dbReference type="NCBI Taxonomy" id="2886943"/>
    <lineage>
        <taxon>Bacteria</taxon>
        <taxon>Bacillati</taxon>
        <taxon>Bacillota</taxon>
        <taxon>Clostridia</taxon>
        <taxon>Halanaerobiales</taxon>
        <taxon>Halanaerobiaceae</taxon>
        <taxon>Halanaerobium</taxon>
    </lineage>
</organism>